<accession>A0AAV4IX31</accession>
<dbReference type="Proteomes" id="UP000762676">
    <property type="component" value="Unassembled WGS sequence"/>
</dbReference>
<comment type="caution">
    <text evidence="1">The sequence shown here is derived from an EMBL/GenBank/DDBJ whole genome shotgun (WGS) entry which is preliminary data.</text>
</comment>
<protein>
    <submittedName>
        <fullName evidence="1">Uncharacterized protein</fullName>
    </submittedName>
</protein>
<sequence length="99" mass="10809">MLSPPRLAMDLTHLRLVNLSAMLTVRDHMTMVRHAWHSDNLVSVDWSLQLPSLTGRELDKTDNPARSISTAPGITLQDVFCVQASGAGPRSTDLTLTAS</sequence>
<dbReference type="AlphaFoldDB" id="A0AAV4IX31"/>
<dbReference type="EMBL" id="BMAT01006539">
    <property type="protein sequence ID" value="GFS14685.1"/>
    <property type="molecule type" value="Genomic_DNA"/>
</dbReference>
<keyword evidence="2" id="KW-1185">Reference proteome</keyword>
<reference evidence="1 2" key="1">
    <citation type="journal article" date="2021" name="Elife">
        <title>Chloroplast acquisition without the gene transfer in kleptoplastic sea slugs, Plakobranchus ocellatus.</title>
        <authorList>
            <person name="Maeda T."/>
            <person name="Takahashi S."/>
            <person name="Yoshida T."/>
            <person name="Shimamura S."/>
            <person name="Takaki Y."/>
            <person name="Nagai Y."/>
            <person name="Toyoda A."/>
            <person name="Suzuki Y."/>
            <person name="Arimoto A."/>
            <person name="Ishii H."/>
            <person name="Satoh N."/>
            <person name="Nishiyama T."/>
            <person name="Hasebe M."/>
            <person name="Maruyama T."/>
            <person name="Minagawa J."/>
            <person name="Obokata J."/>
            <person name="Shigenobu S."/>
        </authorList>
    </citation>
    <scope>NUCLEOTIDE SEQUENCE [LARGE SCALE GENOMIC DNA]</scope>
</reference>
<evidence type="ECO:0000313" key="2">
    <source>
        <dbReference type="Proteomes" id="UP000762676"/>
    </source>
</evidence>
<organism evidence="1 2">
    <name type="scientific">Elysia marginata</name>
    <dbReference type="NCBI Taxonomy" id="1093978"/>
    <lineage>
        <taxon>Eukaryota</taxon>
        <taxon>Metazoa</taxon>
        <taxon>Spiralia</taxon>
        <taxon>Lophotrochozoa</taxon>
        <taxon>Mollusca</taxon>
        <taxon>Gastropoda</taxon>
        <taxon>Heterobranchia</taxon>
        <taxon>Euthyneura</taxon>
        <taxon>Panpulmonata</taxon>
        <taxon>Sacoglossa</taxon>
        <taxon>Placobranchoidea</taxon>
        <taxon>Plakobranchidae</taxon>
        <taxon>Elysia</taxon>
    </lineage>
</organism>
<evidence type="ECO:0000313" key="1">
    <source>
        <dbReference type="EMBL" id="GFS14685.1"/>
    </source>
</evidence>
<name>A0AAV4IX31_9GAST</name>
<proteinExistence type="predicted"/>
<gene>
    <name evidence="1" type="ORF">ElyMa_003168800</name>
</gene>